<feature type="compositionally biased region" description="Polar residues" evidence="5">
    <location>
        <begin position="351"/>
        <end position="361"/>
    </location>
</feature>
<dbReference type="PROSITE" id="PS00028">
    <property type="entry name" value="ZINC_FINGER_C2H2_1"/>
    <property type="match status" value="2"/>
</dbReference>
<keyword evidence="1" id="KW-0479">Metal-binding</keyword>
<dbReference type="InterPro" id="IPR001623">
    <property type="entry name" value="DnaJ_domain"/>
</dbReference>
<dbReference type="OrthoDB" id="552049at2759"/>
<dbReference type="InterPro" id="IPR022755">
    <property type="entry name" value="Znf_C2H2_jaz"/>
</dbReference>
<dbReference type="SMART" id="SM00355">
    <property type="entry name" value="ZnF_C2H2"/>
    <property type="match status" value="2"/>
</dbReference>
<proteinExistence type="predicted"/>
<dbReference type="Pfam" id="PF00096">
    <property type="entry name" value="zf-C2H2"/>
    <property type="match status" value="1"/>
</dbReference>
<evidence type="ECO:0000256" key="3">
    <source>
        <dbReference type="ARBA" id="ARBA00022833"/>
    </source>
</evidence>
<feature type="compositionally biased region" description="Acidic residues" evidence="5">
    <location>
        <begin position="402"/>
        <end position="411"/>
    </location>
</feature>
<comment type="caution">
    <text evidence="8">The sequence shown here is derived from an EMBL/GenBank/DDBJ whole genome shotgun (WGS) entry which is preliminary data.</text>
</comment>
<evidence type="ECO:0000313" key="9">
    <source>
        <dbReference type="Proteomes" id="UP000717585"/>
    </source>
</evidence>
<dbReference type="SUPFAM" id="SSF46565">
    <property type="entry name" value="Chaperone J-domain"/>
    <property type="match status" value="1"/>
</dbReference>
<keyword evidence="2 4" id="KW-0863">Zinc-finger</keyword>
<name>A0A8J6E6R2_9EUKA</name>
<evidence type="ECO:0000259" key="7">
    <source>
        <dbReference type="PROSITE" id="PS50157"/>
    </source>
</evidence>
<dbReference type="CDD" id="cd06257">
    <property type="entry name" value="DnaJ"/>
    <property type="match status" value="1"/>
</dbReference>
<dbReference type="Pfam" id="PF21884">
    <property type="entry name" value="ZUO1-like_ZHD"/>
    <property type="match status" value="1"/>
</dbReference>
<feature type="compositionally biased region" description="Low complexity" evidence="5">
    <location>
        <begin position="363"/>
        <end position="376"/>
    </location>
</feature>
<dbReference type="EMBL" id="JAHDYR010000002">
    <property type="protein sequence ID" value="KAG9397402.1"/>
    <property type="molecule type" value="Genomic_DNA"/>
</dbReference>
<dbReference type="PANTHER" id="PTHR44029:SF1">
    <property type="entry name" value="DNAJ HOMOLOG SUBFAMILY C MEMBER 21"/>
    <property type="match status" value="1"/>
</dbReference>
<accession>A0A8J6E6R2</accession>
<feature type="domain" description="C2H2-type" evidence="7">
    <location>
        <begin position="436"/>
        <end position="464"/>
    </location>
</feature>
<keyword evidence="9" id="KW-1185">Reference proteome</keyword>
<dbReference type="InterPro" id="IPR003604">
    <property type="entry name" value="Matrin/U1-like-C_Znf_C2H2"/>
</dbReference>
<feature type="compositionally biased region" description="Basic residues" evidence="5">
    <location>
        <begin position="414"/>
        <end position="429"/>
    </location>
</feature>
<evidence type="ECO:0000256" key="5">
    <source>
        <dbReference type="SAM" id="MobiDB-lite"/>
    </source>
</evidence>
<dbReference type="PROSITE" id="PS50076">
    <property type="entry name" value="DNAJ_2"/>
    <property type="match status" value="1"/>
</dbReference>
<dbReference type="PANTHER" id="PTHR44029">
    <property type="entry name" value="DNAJ HOMOLOG SUBFAMILY C MEMBER 21"/>
    <property type="match status" value="1"/>
</dbReference>
<dbReference type="Proteomes" id="UP000717585">
    <property type="component" value="Unassembled WGS sequence"/>
</dbReference>
<dbReference type="InterPro" id="IPR054076">
    <property type="entry name" value="ZUO1-like_ZHD"/>
</dbReference>
<dbReference type="GO" id="GO:0005737">
    <property type="term" value="C:cytoplasm"/>
    <property type="evidence" value="ECO:0007669"/>
    <property type="project" value="TreeGrafter"/>
</dbReference>
<feature type="domain" description="J" evidence="6">
    <location>
        <begin position="3"/>
        <end position="70"/>
    </location>
</feature>
<dbReference type="PROSITE" id="PS50157">
    <property type="entry name" value="ZINC_FINGER_C2H2_2"/>
    <property type="match status" value="1"/>
</dbReference>
<evidence type="ECO:0000256" key="1">
    <source>
        <dbReference type="ARBA" id="ARBA00022723"/>
    </source>
</evidence>
<organism evidence="8 9">
    <name type="scientific">Carpediemonas membranifera</name>
    <dbReference type="NCBI Taxonomy" id="201153"/>
    <lineage>
        <taxon>Eukaryota</taxon>
        <taxon>Metamonada</taxon>
        <taxon>Carpediemonas-like organisms</taxon>
        <taxon>Carpediemonas</taxon>
    </lineage>
</organism>
<dbReference type="GO" id="GO:0003676">
    <property type="term" value="F:nucleic acid binding"/>
    <property type="evidence" value="ECO:0007669"/>
    <property type="project" value="InterPro"/>
</dbReference>
<protein>
    <submittedName>
        <fullName evidence="8">DnaJ domain</fullName>
    </submittedName>
</protein>
<dbReference type="InterPro" id="IPR036236">
    <property type="entry name" value="Znf_C2H2_sf"/>
</dbReference>
<evidence type="ECO:0000256" key="4">
    <source>
        <dbReference type="PROSITE-ProRule" id="PRU00042"/>
    </source>
</evidence>
<dbReference type="InterPro" id="IPR051964">
    <property type="entry name" value="Chaperone_stress_response"/>
</dbReference>
<reference evidence="8" key="1">
    <citation type="submission" date="2021-05" db="EMBL/GenBank/DDBJ databases">
        <title>A free-living protist that lacks canonical eukaryotic 1 DNA replication and segregation systems.</title>
        <authorList>
            <person name="Salas-Leiva D.E."/>
            <person name="Tromer E.C."/>
            <person name="Curtis B.A."/>
            <person name="Jerlstrom-Hultqvist J."/>
            <person name="Kolisko M."/>
            <person name="Yi Z."/>
            <person name="Salas-Leiva J.S."/>
            <person name="Gallot-Lavallee L."/>
            <person name="Kops G.J.P.L."/>
            <person name="Archibald J.M."/>
            <person name="Simpson A.G.B."/>
            <person name="Roger A.J."/>
        </authorList>
    </citation>
    <scope>NUCLEOTIDE SEQUENCE</scope>
    <source>
        <strain evidence="8">BICM</strain>
    </source>
</reference>
<dbReference type="Gene3D" id="1.10.287.110">
    <property type="entry name" value="DnaJ domain"/>
    <property type="match status" value="1"/>
</dbReference>
<evidence type="ECO:0000259" key="6">
    <source>
        <dbReference type="PROSITE" id="PS50076"/>
    </source>
</evidence>
<dbReference type="Pfam" id="PF12171">
    <property type="entry name" value="zf-C2H2_jaz"/>
    <property type="match status" value="1"/>
</dbReference>
<dbReference type="PRINTS" id="PR00625">
    <property type="entry name" value="JDOMAIN"/>
</dbReference>
<feature type="region of interest" description="Disordered" evidence="5">
    <location>
        <begin position="339"/>
        <end position="436"/>
    </location>
</feature>
<dbReference type="SMART" id="SM00451">
    <property type="entry name" value="ZnF_U1"/>
    <property type="match status" value="1"/>
</dbReference>
<evidence type="ECO:0000256" key="2">
    <source>
        <dbReference type="ARBA" id="ARBA00022771"/>
    </source>
</evidence>
<feature type="region of interest" description="Disordered" evidence="5">
    <location>
        <begin position="234"/>
        <end position="257"/>
    </location>
</feature>
<dbReference type="InterPro" id="IPR013087">
    <property type="entry name" value="Znf_C2H2_type"/>
</dbReference>
<gene>
    <name evidence="8" type="ORF">J8273_0892</name>
</gene>
<dbReference type="InterPro" id="IPR036869">
    <property type="entry name" value="J_dom_sf"/>
</dbReference>
<sequence length="464" mass="52696">MRDHYETLGIEETASAGEIKKAYYKLSLKWHPDRNFGDDVKEAEEKFKEIQNAYGILSDPQERAYYDRHKDEILHSTAFDDDTRVNLYSFFSSNCYDGMDGPNGFYAVYASVFGELLAEEEEELGKGLSWPTFGDAEASNNDVDAFYRHWTNFSTKKSFTFAKVYDDHGVTGRWMKRAVAKENEKERRDQKRAFNERVRHLALLVQKRDPRWIVLQQAKAAAETERLAAMAARQEKATQEKERKRAEARARRNEEAEAERLRALEEFESADPTTVHPLDDSWTFESGQVEIDVAEELLECLDIDESGQLRCVVCNKLFKSDVAFTKHCDSKKHRAAIASLEEEVSKDENTLPESNGGNETSTGKKNNGTDETTTTDVQTPRSPSPDLGRRRKTKTFNFSVNSDDEGQEDEAYSSRKKGKKEKRKGKKKGGKAEGGLSCQICGASFATRNNLFAHIRETGHAALK</sequence>
<dbReference type="SUPFAM" id="SSF57667">
    <property type="entry name" value="beta-beta-alpha zinc fingers"/>
    <property type="match status" value="1"/>
</dbReference>
<dbReference type="GO" id="GO:0008270">
    <property type="term" value="F:zinc ion binding"/>
    <property type="evidence" value="ECO:0007669"/>
    <property type="project" value="UniProtKB-KW"/>
</dbReference>
<dbReference type="Gene3D" id="3.30.160.60">
    <property type="entry name" value="Classic Zinc Finger"/>
    <property type="match status" value="1"/>
</dbReference>
<evidence type="ECO:0000313" key="8">
    <source>
        <dbReference type="EMBL" id="KAG9397402.1"/>
    </source>
</evidence>
<dbReference type="Pfam" id="PF00226">
    <property type="entry name" value="DnaJ"/>
    <property type="match status" value="1"/>
</dbReference>
<dbReference type="AlphaFoldDB" id="A0A8J6E6R2"/>
<dbReference type="SMART" id="SM00271">
    <property type="entry name" value="DnaJ"/>
    <property type="match status" value="1"/>
</dbReference>
<keyword evidence="3" id="KW-0862">Zinc</keyword>